<comment type="cofactor">
    <cofactor evidence="8">
        <name>Mg(2+)</name>
        <dbReference type="ChEBI" id="CHEBI:18420"/>
    </cofactor>
</comment>
<feature type="binding site" evidence="8">
    <location>
        <position position="108"/>
    </location>
    <ligand>
        <name>Mg(2+)</name>
        <dbReference type="ChEBI" id="CHEBI:18420"/>
    </ligand>
</feature>
<dbReference type="RefSeq" id="WP_090253377.1">
    <property type="nucleotide sequence ID" value="NZ_FOAA01000008.1"/>
</dbReference>
<keyword evidence="6 8" id="KW-0342">GTP-binding</keyword>
<dbReference type="Pfam" id="PF12804">
    <property type="entry name" value="NTP_transf_3"/>
    <property type="match status" value="1"/>
</dbReference>
<evidence type="ECO:0000313" key="11">
    <source>
        <dbReference type="Proteomes" id="UP000199256"/>
    </source>
</evidence>
<keyword evidence="11" id="KW-1185">Reference proteome</keyword>
<dbReference type="PANTHER" id="PTHR19136:SF81">
    <property type="entry name" value="MOLYBDENUM COFACTOR GUANYLYLTRANSFERASE"/>
    <property type="match status" value="1"/>
</dbReference>
<keyword evidence="1 8" id="KW-0963">Cytoplasm</keyword>
<dbReference type="GO" id="GO:0061603">
    <property type="term" value="F:molybdenum cofactor guanylyltransferase activity"/>
    <property type="evidence" value="ECO:0007669"/>
    <property type="project" value="UniProtKB-EC"/>
</dbReference>
<dbReference type="InterPro" id="IPR025877">
    <property type="entry name" value="MobA-like_NTP_Trfase"/>
</dbReference>
<reference evidence="11" key="1">
    <citation type="submission" date="2016-10" db="EMBL/GenBank/DDBJ databases">
        <authorList>
            <person name="Varghese N."/>
            <person name="Submissions S."/>
        </authorList>
    </citation>
    <scope>NUCLEOTIDE SEQUENCE [LARGE SCALE GENOMIC DNA]</scope>
    <source>
        <strain evidence="11">DSM 241</strain>
    </source>
</reference>
<dbReference type="PANTHER" id="PTHR19136">
    <property type="entry name" value="MOLYBDENUM COFACTOR GUANYLYLTRANSFERASE"/>
    <property type="match status" value="1"/>
</dbReference>
<dbReference type="AlphaFoldDB" id="A0A1H7LXQ8"/>
<comment type="catalytic activity">
    <reaction evidence="8">
        <text>Mo-molybdopterin + GTP + H(+) = Mo-molybdopterin guanine dinucleotide + diphosphate</text>
        <dbReference type="Rhea" id="RHEA:34243"/>
        <dbReference type="ChEBI" id="CHEBI:15378"/>
        <dbReference type="ChEBI" id="CHEBI:33019"/>
        <dbReference type="ChEBI" id="CHEBI:37565"/>
        <dbReference type="ChEBI" id="CHEBI:71302"/>
        <dbReference type="ChEBI" id="CHEBI:71310"/>
        <dbReference type="EC" id="2.7.7.77"/>
    </reaction>
</comment>
<dbReference type="STRING" id="1396821.SAMN05444515_10875"/>
<organism evidence="10 11">
    <name type="scientific">Ectothiorhodospira marina</name>
    <dbReference type="NCBI Taxonomy" id="1396821"/>
    <lineage>
        <taxon>Bacteria</taxon>
        <taxon>Pseudomonadati</taxon>
        <taxon>Pseudomonadota</taxon>
        <taxon>Gammaproteobacteria</taxon>
        <taxon>Chromatiales</taxon>
        <taxon>Ectothiorhodospiraceae</taxon>
        <taxon>Ectothiorhodospira</taxon>
    </lineage>
</organism>
<evidence type="ECO:0000256" key="6">
    <source>
        <dbReference type="ARBA" id="ARBA00023134"/>
    </source>
</evidence>
<evidence type="ECO:0000256" key="5">
    <source>
        <dbReference type="ARBA" id="ARBA00022842"/>
    </source>
</evidence>
<protein>
    <recommendedName>
        <fullName evidence="8">Molybdenum cofactor guanylyltransferase</fullName>
        <shortName evidence="8">MoCo guanylyltransferase</shortName>
        <ecNumber evidence="8">2.7.7.77</ecNumber>
    </recommendedName>
    <alternativeName>
        <fullName evidence="8">GTP:molybdopterin guanylyltransferase</fullName>
    </alternativeName>
    <alternativeName>
        <fullName evidence="8">Mo-MPT guanylyltransferase</fullName>
    </alternativeName>
    <alternativeName>
        <fullName evidence="8">Molybdopterin guanylyltransferase</fullName>
    </alternativeName>
    <alternativeName>
        <fullName evidence="8">Molybdopterin-guanine dinucleotide synthase</fullName>
        <shortName evidence="8">MGD synthase</shortName>
    </alternativeName>
</protein>
<dbReference type="InterPro" id="IPR013482">
    <property type="entry name" value="Molybde_CF_guanTrfase"/>
</dbReference>
<comment type="function">
    <text evidence="8">Transfers a GMP moiety from GTP to Mo-molybdopterin (Mo-MPT) cofactor (Moco or molybdenum cofactor) to form Mo-molybdopterin guanine dinucleotide (Mo-MGD) cofactor.</text>
</comment>
<comment type="subunit">
    <text evidence="8">Monomer.</text>
</comment>
<dbReference type="GO" id="GO:1902758">
    <property type="term" value="P:bis(molybdopterin guanine dinucleotide)molybdenum biosynthetic process"/>
    <property type="evidence" value="ECO:0007669"/>
    <property type="project" value="TreeGrafter"/>
</dbReference>
<feature type="binding site" evidence="8">
    <location>
        <begin position="19"/>
        <end position="21"/>
    </location>
    <ligand>
        <name>GTP</name>
        <dbReference type="ChEBI" id="CHEBI:37565"/>
    </ligand>
</feature>
<sequence>MTPIAPTAPDPTSVTGVVLAGGRGVRMGGRDKGLVDLAGQPMVRWVMERLSRQVDTLIISANRHADAYASFGAPVVSDTQPDFAGPLAGIAAALSASTTPWVLTVPCDCPQLPGDLLQRLAQARQTQGGRLAIAQVEQRPQPVFALVHQSLLPDLEAFLNAGERKAWIWCQRHRPSLADFSDCPEAFANINTPREHRFLAATLQASPSPEMPSPLEDRAS</sequence>
<feature type="binding site" evidence="8">
    <location>
        <position position="78"/>
    </location>
    <ligand>
        <name>GTP</name>
        <dbReference type="ChEBI" id="CHEBI:37565"/>
    </ligand>
</feature>
<dbReference type="Proteomes" id="UP000199256">
    <property type="component" value="Unassembled WGS sequence"/>
</dbReference>
<evidence type="ECO:0000256" key="4">
    <source>
        <dbReference type="ARBA" id="ARBA00022741"/>
    </source>
</evidence>
<dbReference type="EMBL" id="FOAA01000008">
    <property type="protein sequence ID" value="SEL03672.1"/>
    <property type="molecule type" value="Genomic_DNA"/>
</dbReference>
<dbReference type="HAMAP" id="MF_00316">
    <property type="entry name" value="MobA"/>
    <property type="match status" value="1"/>
</dbReference>
<dbReference type="GO" id="GO:0005737">
    <property type="term" value="C:cytoplasm"/>
    <property type="evidence" value="ECO:0007669"/>
    <property type="project" value="UniProtKB-SubCell"/>
</dbReference>
<evidence type="ECO:0000313" key="10">
    <source>
        <dbReference type="EMBL" id="SEL03672.1"/>
    </source>
</evidence>
<dbReference type="GO" id="GO:0005525">
    <property type="term" value="F:GTP binding"/>
    <property type="evidence" value="ECO:0007669"/>
    <property type="project" value="UniProtKB-UniRule"/>
</dbReference>
<feature type="domain" description="MobA-like NTP transferase" evidence="9">
    <location>
        <begin position="16"/>
        <end position="171"/>
    </location>
</feature>
<keyword evidence="3 8" id="KW-0479">Metal-binding</keyword>
<dbReference type="GO" id="GO:0046872">
    <property type="term" value="F:metal ion binding"/>
    <property type="evidence" value="ECO:0007669"/>
    <property type="project" value="UniProtKB-KW"/>
</dbReference>
<comment type="subcellular location">
    <subcellularLocation>
        <location evidence="8">Cytoplasm</location>
    </subcellularLocation>
</comment>
<dbReference type="InterPro" id="IPR029044">
    <property type="entry name" value="Nucleotide-diphossugar_trans"/>
</dbReference>
<dbReference type="CDD" id="cd02503">
    <property type="entry name" value="MobA"/>
    <property type="match status" value="1"/>
</dbReference>
<feature type="binding site" evidence="8">
    <location>
        <position position="32"/>
    </location>
    <ligand>
        <name>GTP</name>
        <dbReference type="ChEBI" id="CHEBI:37565"/>
    </ligand>
</feature>
<dbReference type="OrthoDB" id="9788394at2"/>
<keyword evidence="4 8" id="KW-0547">Nucleotide-binding</keyword>
<keyword evidence="7 8" id="KW-0501">Molybdenum cofactor biosynthesis</keyword>
<comment type="similarity">
    <text evidence="8">Belongs to the MobA family.</text>
</comment>
<keyword evidence="5 8" id="KW-0460">Magnesium</keyword>
<accession>A0A1H7LXQ8</accession>
<evidence type="ECO:0000256" key="8">
    <source>
        <dbReference type="HAMAP-Rule" id="MF_00316"/>
    </source>
</evidence>
<proteinExistence type="inferred from homology"/>
<comment type="domain">
    <text evidence="8">The N-terminal domain determines nucleotide recognition and specific binding, while the C-terminal domain determines the specific binding to the target protein.</text>
</comment>
<gene>
    <name evidence="8" type="primary">mobA</name>
    <name evidence="10" type="ORF">SAMN05444515_10875</name>
</gene>
<evidence type="ECO:0000256" key="3">
    <source>
        <dbReference type="ARBA" id="ARBA00022723"/>
    </source>
</evidence>
<evidence type="ECO:0000256" key="2">
    <source>
        <dbReference type="ARBA" id="ARBA00022679"/>
    </source>
</evidence>
<evidence type="ECO:0000259" key="9">
    <source>
        <dbReference type="Pfam" id="PF12804"/>
    </source>
</evidence>
<dbReference type="NCBIfam" id="TIGR02665">
    <property type="entry name" value="molyb_mobA"/>
    <property type="match status" value="1"/>
</dbReference>
<feature type="binding site" evidence="8">
    <location>
        <position position="108"/>
    </location>
    <ligand>
        <name>GTP</name>
        <dbReference type="ChEBI" id="CHEBI:37565"/>
    </ligand>
</feature>
<evidence type="ECO:0000256" key="7">
    <source>
        <dbReference type="ARBA" id="ARBA00023150"/>
    </source>
</evidence>
<keyword evidence="2 8" id="KW-0808">Transferase</keyword>
<dbReference type="EC" id="2.7.7.77" evidence="8"/>
<dbReference type="SUPFAM" id="SSF53448">
    <property type="entry name" value="Nucleotide-diphospho-sugar transferases"/>
    <property type="match status" value="1"/>
</dbReference>
<comment type="caution">
    <text evidence="8">Lacks conserved residue(s) required for the propagation of feature annotation.</text>
</comment>
<evidence type="ECO:0000256" key="1">
    <source>
        <dbReference type="ARBA" id="ARBA00022490"/>
    </source>
</evidence>
<dbReference type="Gene3D" id="3.90.550.10">
    <property type="entry name" value="Spore Coat Polysaccharide Biosynthesis Protein SpsA, Chain A"/>
    <property type="match status" value="1"/>
</dbReference>
<name>A0A1H7LXQ8_9GAMM</name>